<dbReference type="AlphaFoldDB" id="A0A8T0MPI4"/>
<name>A0A8T0MPI4_PANVG</name>
<evidence type="ECO:0000313" key="1">
    <source>
        <dbReference type="EMBL" id="KAG2536676.1"/>
    </source>
</evidence>
<protein>
    <submittedName>
        <fullName evidence="1">Uncharacterized protein</fullName>
    </submittedName>
</protein>
<comment type="caution">
    <text evidence="1">The sequence shown here is derived from an EMBL/GenBank/DDBJ whole genome shotgun (WGS) entry which is preliminary data.</text>
</comment>
<dbReference type="EMBL" id="CM029054">
    <property type="protein sequence ID" value="KAG2536676.1"/>
    <property type="molecule type" value="Genomic_DNA"/>
</dbReference>
<dbReference type="Proteomes" id="UP000823388">
    <property type="component" value="Chromosome 9N"/>
</dbReference>
<sequence length="144" mass="15572">MVHGEGRAGLAAHEGSRATAKRHNGTLAASISPLSATFLHLLAGCPDGAEGAHVAAVLTDGEEAPRWNSPMEECRNSLLIQWLKFFFFSFVSCQNVSSRDVLLVFHCVFFLVWSSIYSRSSSSGVLVSWLGNLAGALVKDEMRC</sequence>
<proteinExistence type="predicted"/>
<organism evidence="1 2">
    <name type="scientific">Panicum virgatum</name>
    <name type="common">Blackwell switchgrass</name>
    <dbReference type="NCBI Taxonomy" id="38727"/>
    <lineage>
        <taxon>Eukaryota</taxon>
        <taxon>Viridiplantae</taxon>
        <taxon>Streptophyta</taxon>
        <taxon>Embryophyta</taxon>
        <taxon>Tracheophyta</taxon>
        <taxon>Spermatophyta</taxon>
        <taxon>Magnoliopsida</taxon>
        <taxon>Liliopsida</taxon>
        <taxon>Poales</taxon>
        <taxon>Poaceae</taxon>
        <taxon>PACMAD clade</taxon>
        <taxon>Panicoideae</taxon>
        <taxon>Panicodae</taxon>
        <taxon>Paniceae</taxon>
        <taxon>Panicinae</taxon>
        <taxon>Panicum</taxon>
        <taxon>Panicum sect. Hiantes</taxon>
    </lineage>
</organism>
<accession>A0A8T0MPI4</accession>
<evidence type="ECO:0000313" key="2">
    <source>
        <dbReference type="Proteomes" id="UP000823388"/>
    </source>
</evidence>
<reference evidence="1" key="1">
    <citation type="submission" date="2020-05" db="EMBL/GenBank/DDBJ databases">
        <title>WGS assembly of Panicum virgatum.</title>
        <authorList>
            <person name="Lovell J.T."/>
            <person name="Jenkins J."/>
            <person name="Shu S."/>
            <person name="Juenger T.E."/>
            <person name="Schmutz J."/>
        </authorList>
    </citation>
    <scope>NUCLEOTIDE SEQUENCE</scope>
    <source>
        <strain evidence="1">AP13</strain>
    </source>
</reference>
<gene>
    <name evidence="1" type="ORF">PVAP13_9NG221373</name>
</gene>
<keyword evidence="2" id="KW-1185">Reference proteome</keyword>